<organism evidence="1 2">
    <name type="scientific">Arcicella rigui</name>
    <dbReference type="NCBI Taxonomy" id="797020"/>
    <lineage>
        <taxon>Bacteria</taxon>
        <taxon>Pseudomonadati</taxon>
        <taxon>Bacteroidota</taxon>
        <taxon>Cytophagia</taxon>
        <taxon>Cytophagales</taxon>
        <taxon>Flectobacillaceae</taxon>
        <taxon>Arcicella</taxon>
    </lineage>
</organism>
<protein>
    <recommendedName>
        <fullName evidence="3">DUF3841 domain-containing protein</fullName>
    </recommendedName>
</protein>
<evidence type="ECO:0008006" key="3">
    <source>
        <dbReference type="Google" id="ProtNLM"/>
    </source>
</evidence>
<accession>A0ABU5QC09</accession>
<sequence length="219" mass="26244">MRKIDKSIILSTVYKTWEESLPEEHPEYNSSKNKFYYDIVMNLFHCQKGLCAYTEQLLCIPSFYDAVNWQNGIYQKPENWAVKGQLEHFDALKKKEKAWLWDNFFMVDTDVNTKIKRSSGIDEILKFDKLLYDEFELLEYDSERHIFIAKTDLDETVQDRINEMLFTLGVNHEPVRTVRKDFIETKIRSVLLQVNTWENIEIIQFPTAFEFCKRELLGW</sequence>
<gene>
    <name evidence="1" type="ORF">VB248_14635</name>
</gene>
<evidence type="ECO:0000313" key="1">
    <source>
        <dbReference type="EMBL" id="MEA5140386.1"/>
    </source>
</evidence>
<dbReference type="Proteomes" id="UP001302949">
    <property type="component" value="Unassembled WGS sequence"/>
</dbReference>
<evidence type="ECO:0000313" key="2">
    <source>
        <dbReference type="Proteomes" id="UP001302949"/>
    </source>
</evidence>
<name>A0ABU5QC09_9BACT</name>
<keyword evidence="2" id="KW-1185">Reference proteome</keyword>
<reference evidence="1 2" key="1">
    <citation type="submission" date="2023-12" db="EMBL/GenBank/DDBJ databases">
        <title>Novel species of the genus Arcicella isolated from rivers.</title>
        <authorList>
            <person name="Lu H."/>
        </authorList>
    </citation>
    <scope>NUCLEOTIDE SEQUENCE [LARGE SCALE GENOMIC DNA]</scope>
    <source>
        <strain evidence="1 2">KCTC 23307</strain>
    </source>
</reference>
<dbReference type="RefSeq" id="WP_323297540.1">
    <property type="nucleotide sequence ID" value="NZ_JAYFUM010000017.1"/>
</dbReference>
<comment type="caution">
    <text evidence="1">The sequence shown here is derived from an EMBL/GenBank/DDBJ whole genome shotgun (WGS) entry which is preliminary data.</text>
</comment>
<dbReference type="EMBL" id="JAYFUM010000017">
    <property type="protein sequence ID" value="MEA5140386.1"/>
    <property type="molecule type" value="Genomic_DNA"/>
</dbReference>
<proteinExistence type="predicted"/>